<comment type="function">
    <text evidence="1">Component of the nexin-dynein regulatory complex (N-DRC), a key regulator of ciliary/flagellar motility which maintains the alignment and integrity of the distal axoneme and regulates microtubule sliding in motile axonemes.</text>
</comment>
<evidence type="ECO:0000256" key="4">
    <source>
        <dbReference type="ARBA" id="ARBA00021752"/>
    </source>
</evidence>
<organism evidence="11 12">
    <name type="scientific">Drosophila kikkawai</name>
    <name type="common">Fruit fly</name>
    <dbReference type="NCBI Taxonomy" id="30033"/>
    <lineage>
        <taxon>Eukaryota</taxon>
        <taxon>Metazoa</taxon>
        <taxon>Ecdysozoa</taxon>
        <taxon>Arthropoda</taxon>
        <taxon>Hexapoda</taxon>
        <taxon>Insecta</taxon>
        <taxon>Pterygota</taxon>
        <taxon>Neoptera</taxon>
        <taxon>Endopterygota</taxon>
        <taxon>Diptera</taxon>
        <taxon>Brachycera</taxon>
        <taxon>Muscomorpha</taxon>
        <taxon>Ephydroidea</taxon>
        <taxon>Drosophilidae</taxon>
        <taxon>Drosophila</taxon>
        <taxon>Sophophora</taxon>
    </lineage>
</organism>
<evidence type="ECO:0000256" key="7">
    <source>
        <dbReference type="ARBA" id="ARBA00023069"/>
    </source>
</evidence>
<dbReference type="RefSeq" id="XP_017030723.1">
    <property type="nucleotide sequence ID" value="XM_017175234.3"/>
</dbReference>
<keyword evidence="10" id="KW-0175">Coiled coil</keyword>
<reference evidence="12" key="1">
    <citation type="submission" date="2025-08" db="UniProtKB">
        <authorList>
            <consortium name="RefSeq"/>
        </authorList>
    </citation>
    <scope>IDENTIFICATION</scope>
    <source>
        <strain evidence="12">14028-0561.14</strain>
        <tissue evidence="12">Whole fly</tissue>
    </source>
</reference>
<keyword evidence="7" id="KW-0969">Cilium</keyword>
<evidence type="ECO:0000256" key="5">
    <source>
        <dbReference type="ARBA" id="ARBA00022490"/>
    </source>
</evidence>
<evidence type="ECO:0000256" key="3">
    <source>
        <dbReference type="ARBA" id="ARBA00009071"/>
    </source>
</evidence>
<dbReference type="InterPro" id="IPR042815">
    <property type="entry name" value="DRC10"/>
</dbReference>
<evidence type="ECO:0000313" key="11">
    <source>
        <dbReference type="Proteomes" id="UP001652661"/>
    </source>
</evidence>
<dbReference type="PANTHER" id="PTHR31598">
    <property type="entry name" value="IQ DOMAIN-CONTAINING PROTEIN D"/>
    <property type="match status" value="1"/>
</dbReference>
<evidence type="ECO:0000313" key="12">
    <source>
        <dbReference type="RefSeq" id="XP_017030723.1"/>
    </source>
</evidence>
<proteinExistence type="inferred from homology"/>
<dbReference type="OrthoDB" id="536093at2759"/>
<evidence type="ECO:0000256" key="1">
    <source>
        <dbReference type="ARBA" id="ARBA00003029"/>
    </source>
</evidence>
<comment type="subcellular location">
    <subcellularLocation>
        <location evidence="2">Cytoplasm</location>
        <location evidence="2">Cytoskeleton</location>
        <location evidence="2">Flagellum axoneme</location>
    </subcellularLocation>
</comment>
<gene>
    <name evidence="12" type="primary">LOC108080482</name>
</gene>
<evidence type="ECO:0000256" key="9">
    <source>
        <dbReference type="ARBA" id="ARBA00023273"/>
    </source>
</evidence>
<protein>
    <recommendedName>
        <fullName evidence="4">Dynein regulatory complex protein 10</fullName>
    </recommendedName>
</protein>
<comment type="similarity">
    <text evidence="3">Belongs to the DRC10 family.</text>
</comment>
<dbReference type="Proteomes" id="UP001652661">
    <property type="component" value="Chromosome 3R"/>
</dbReference>
<feature type="coiled-coil region" evidence="10">
    <location>
        <begin position="196"/>
        <end position="263"/>
    </location>
</feature>
<dbReference type="PANTHER" id="PTHR31598:SF1">
    <property type="entry name" value="DYNEIN REGULATORY COMPLEX PROTEIN 10"/>
    <property type="match status" value="1"/>
</dbReference>
<dbReference type="GeneID" id="108080482"/>
<keyword evidence="5" id="KW-0963">Cytoplasm</keyword>
<accession>A0A6P4J839</accession>
<dbReference type="AlphaFoldDB" id="A0A6P4J839"/>
<keyword evidence="8" id="KW-0206">Cytoskeleton</keyword>
<evidence type="ECO:0000256" key="8">
    <source>
        <dbReference type="ARBA" id="ARBA00023212"/>
    </source>
</evidence>
<keyword evidence="9" id="KW-0966">Cell projection</keyword>
<evidence type="ECO:0000256" key="2">
    <source>
        <dbReference type="ARBA" id="ARBA00004611"/>
    </source>
</evidence>
<sequence>MSMTEMMRGKTMSPEQKNDIKLAQHEFANVRLVQVGCVMGVLAEAIERIKISLILPKMLEHPSHMAKVLQGTKYEPAVRLVYSFLRRKQFILREKRPPLADHGMIQIIDFFQRNHQMHVLFPRYYNHLSNEENRLLKAFNMLSELAKDRLYRTSTEAIAQERKLYAMYKENERVKVQVDLLREKIHSQRMAHKWRMATKEANLQAYEEMLEKKKREKNQRLQKEIDRVNRMVRAKRKISIERQAELEEKLETTKKNYDASTKAYMKLEMANREEKNKLILQLQALIKKYDHVIGERMIENIELEEQYKAAKKVLDDFMVGYRKVERVYKEVVVKREEEEARHRQQRIIIFAMNRAASKIQKYWRKWKKHMRKKNRRIR</sequence>
<keyword evidence="6" id="KW-0282">Flagellum</keyword>
<keyword evidence="11" id="KW-1185">Reference proteome</keyword>
<evidence type="ECO:0000256" key="10">
    <source>
        <dbReference type="SAM" id="Coils"/>
    </source>
</evidence>
<name>A0A6P4J839_DROKI</name>
<evidence type="ECO:0000256" key="6">
    <source>
        <dbReference type="ARBA" id="ARBA00022846"/>
    </source>
</evidence>